<dbReference type="InterPro" id="IPR018085">
    <property type="entry name" value="Ura-DNA_Glyclase_AS"/>
</dbReference>
<dbReference type="Pfam" id="PF00022">
    <property type="entry name" value="Actin"/>
    <property type="match status" value="1"/>
</dbReference>
<evidence type="ECO:0000313" key="19">
    <source>
        <dbReference type="Proteomes" id="UP000226031"/>
    </source>
</evidence>
<keyword evidence="3 14" id="KW-0378">Hydrolase</keyword>
<dbReference type="SMART" id="SM00268">
    <property type="entry name" value="ACTIN"/>
    <property type="match status" value="1"/>
</dbReference>
<dbReference type="GO" id="GO:0005634">
    <property type="term" value="C:nucleus"/>
    <property type="evidence" value="ECO:0007669"/>
    <property type="project" value="UniProtKB-SubCell"/>
</dbReference>
<dbReference type="FunFam" id="3.30.420.40:FF:000224">
    <property type="entry name" value="NuA4 histone acetyltransferase subunit"/>
    <property type="match status" value="1"/>
</dbReference>
<evidence type="ECO:0000256" key="6">
    <source>
        <dbReference type="ARBA" id="ARBA00023128"/>
    </source>
</evidence>
<dbReference type="InterPro" id="IPR002043">
    <property type="entry name" value="UDG_fam1"/>
</dbReference>
<dbReference type="VEuPathDB" id="FungiDB:EMCG_05169"/>
<evidence type="ECO:0000256" key="12">
    <source>
        <dbReference type="ARBA" id="ARBA00038661"/>
    </source>
</evidence>
<sequence>MSSLVPPATAEYGGDEVSAIILDPGYSTVRAGFAGEDTPKSVIPTCYGKYSTDAQEKYIYGDSIYVTPRPGLSIHNPMGREGIVEDWDMAEKVWEYSFTSRLTGAKSGNPLFNGLNDTANGDLPADMDVVEAEEKPLADSPLLMTECGWNPVKAREKTIEIAMEKWGSPAFYLARNGPLAAFAAGKASALVVDVGASGVSITPVHDGLVLKRGVQHSPLGGEYISSQIRALFKTNTPQPITITPHYLVSSKTAVDAGQQAQATYKAIPADRAPDPSFRRLLEDRTISEFKECVVQVWPGPHSLSSTSPNGVSNEEIARANPGRPFEFPDGYNQVFGAERYRVVESLFDAQAAIPDPESEFPAPTAAQTIPELIRNSLNQVDVDIRPHLLGNVVVTGATSLLYGFNDRLNFELMNMFPSPRVRITAPGNTAERKFGSWIGGSIVASLGTFHQMWISKKEFDEHGPNISHSARYTCLACHPVSWPSLSNTPPAGLAAMSNASRKRDANHLGGSGGAGNAAESKKSKPNGSIASFFGAPNAKNSSAPGPTINFNKEKWVAGLTADQKELLKLEIDTLDVSWLAHLKEEVLSTEFLNLKRFLKREIASGAKIFPPLEEVYSWSRHTPLHTVRVVILGQDPYHNHNQAHGLCFSVRPPMPAPPSLKNIYIALKNDYPSFTKPPNNGGHLAAWADRGVLMLNTCLTVRAHNANSHANQGWEKFTQKVIDIVAKTRTRGVVFLAWGKPAGKRVAHILRDKEKRHCVLQSVHPSPLSAHGGFLQCGHFKKTNEWLRERYGKDGIIDWNLVEEKPPPPPPKTTATAAATETSVKKDPPAVSTTVKTQTVVTKAEDGGKATEANGNGIPSSSLLSQEEEDDADALAALAEAEYELSS</sequence>
<evidence type="ECO:0000256" key="7">
    <source>
        <dbReference type="ARBA" id="ARBA00023159"/>
    </source>
</evidence>
<dbReference type="SUPFAM" id="SSF52141">
    <property type="entry name" value="Uracil-DNA glycosylase-like"/>
    <property type="match status" value="1"/>
</dbReference>
<keyword evidence="6 14" id="KW-0496">Mitochondrion</keyword>
<dbReference type="NCBIfam" id="TIGR00628">
    <property type="entry name" value="ung"/>
    <property type="match status" value="1"/>
</dbReference>
<evidence type="ECO:0000259" key="17">
    <source>
        <dbReference type="SMART" id="SM00986"/>
    </source>
</evidence>
<dbReference type="InterPro" id="IPR043129">
    <property type="entry name" value="ATPase_NBD"/>
</dbReference>
<dbReference type="InterPro" id="IPR036895">
    <property type="entry name" value="Uracil-DNA_glycosylase-like_sf"/>
</dbReference>
<comment type="function">
    <text evidence="14">Excises uracil residues from the DNA which can arise as a result of misincorporation of dUMP residues by DNA polymerase or due to deamination of cytosine.</text>
</comment>
<dbReference type="CDD" id="cd13395">
    <property type="entry name" value="ASKHA_NBD_Arp4_ACTL6-like"/>
    <property type="match status" value="1"/>
</dbReference>
<dbReference type="GO" id="GO:0005739">
    <property type="term" value="C:mitochondrion"/>
    <property type="evidence" value="ECO:0007669"/>
    <property type="project" value="UniProtKB-SubCell"/>
</dbReference>
<dbReference type="InterPro" id="IPR004000">
    <property type="entry name" value="Actin"/>
</dbReference>
<dbReference type="PANTHER" id="PTHR11264">
    <property type="entry name" value="URACIL-DNA GLYCOSYLASE"/>
    <property type="match status" value="1"/>
</dbReference>
<dbReference type="FunFam" id="3.40.470.10:FF:000007">
    <property type="entry name" value="Uracil-DNA glycosylase"/>
    <property type="match status" value="1"/>
</dbReference>
<dbReference type="PROSITE" id="PS00130">
    <property type="entry name" value="U_DNA_GLYCOSYLASE"/>
    <property type="match status" value="1"/>
</dbReference>
<keyword evidence="9 14" id="KW-0234">DNA repair</keyword>
<feature type="compositionally biased region" description="Low complexity" evidence="16">
    <location>
        <begin position="831"/>
        <end position="842"/>
    </location>
</feature>
<dbReference type="Gene3D" id="3.90.640.10">
    <property type="entry name" value="Actin, Chain A, domain 4"/>
    <property type="match status" value="1"/>
</dbReference>
<keyword evidence="7" id="KW-0010">Activator</keyword>
<feature type="active site" description="Proton acceptor" evidence="14 15">
    <location>
        <position position="635"/>
    </location>
</feature>
<evidence type="ECO:0000256" key="13">
    <source>
        <dbReference type="ARBA" id="ARBA00053941"/>
    </source>
</evidence>
<evidence type="ECO:0000256" key="3">
    <source>
        <dbReference type="ARBA" id="ARBA00022801"/>
    </source>
</evidence>
<evidence type="ECO:0000256" key="11">
    <source>
        <dbReference type="ARBA" id="ARBA00038320"/>
    </source>
</evidence>
<dbReference type="NCBIfam" id="NF003592">
    <property type="entry name" value="PRK05254.1-5"/>
    <property type="match status" value="1"/>
</dbReference>
<reference evidence="18 19" key="1">
    <citation type="submission" date="2017-10" db="EMBL/GenBank/DDBJ databases">
        <title>Comparative genomics in systemic dimorphic fungi from Ajellomycetaceae.</title>
        <authorList>
            <person name="Munoz J.F."/>
            <person name="Mcewen J.G."/>
            <person name="Clay O.K."/>
            <person name="Cuomo C.A."/>
        </authorList>
    </citation>
    <scope>NUCLEOTIDE SEQUENCE [LARGE SCALE GENOMIC DNA]</scope>
    <source>
        <strain evidence="18 19">UAMH4076</strain>
    </source>
</reference>
<comment type="subunit">
    <text evidence="12">Component of the NuA4 histone acetyltransferase complex, of the INO80 chromatin remodeling complex, and of the SWR1 chromatin remodeling complex.</text>
</comment>
<dbReference type="Gene3D" id="3.30.420.40">
    <property type="match status" value="3"/>
</dbReference>
<feature type="compositionally biased region" description="Low complexity" evidence="16">
    <location>
        <begin position="813"/>
        <end position="822"/>
    </location>
</feature>
<dbReference type="SUPFAM" id="SSF53067">
    <property type="entry name" value="Actin-like ATPase domain"/>
    <property type="match status" value="2"/>
</dbReference>
<dbReference type="VEuPathDB" id="FungiDB:EMCG_05170"/>
<evidence type="ECO:0000256" key="10">
    <source>
        <dbReference type="ARBA" id="ARBA00023242"/>
    </source>
</evidence>
<comment type="caution">
    <text evidence="18">The sequence shown here is derived from an EMBL/GenBank/DDBJ whole genome shotgun (WGS) entry which is preliminary data.</text>
</comment>
<feature type="region of interest" description="Disordered" evidence="16">
    <location>
        <begin position="493"/>
        <end position="525"/>
    </location>
</feature>
<dbReference type="STRING" id="73230.A0A2B7ZER7"/>
<comment type="subcellular location">
    <subcellularLocation>
        <location evidence="14">Mitochondrion</location>
    </subcellularLocation>
    <subcellularLocation>
        <location evidence="14">Nucleus</location>
    </subcellularLocation>
</comment>
<dbReference type="InterPro" id="IPR005122">
    <property type="entry name" value="Uracil-DNA_glycosylase-like"/>
</dbReference>
<dbReference type="EMBL" id="PDND01000120">
    <property type="protein sequence ID" value="PGH31648.1"/>
    <property type="molecule type" value="Genomic_DNA"/>
</dbReference>
<dbReference type="SMART" id="SM00986">
    <property type="entry name" value="UDG"/>
    <property type="match status" value="1"/>
</dbReference>
<accession>A0A2B7ZER7</accession>
<dbReference type="Pfam" id="PF03167">
    <property type="entry name" value="UDG"/>
    <property type="match status" value="1"/>
</dbReference>
<dbReference type="CDD" id="cd10027">
    <property type="entry name" value="UDG-F1-like"/>
    <property type="match status" value="1"/>
</dbReference>
<dbReference type="PANTHER" id="PTHR11264:SF0">
    <property type="entry name" value="URACIL-DNA GLYCOSYLASE"/>
    <property type="match status" value="1"/>
</dbReference>
<comment type="function">
    <text evidence="13">Chromatin interaction component of the NuA4 histone acetyltransferase complex which is involved in transcriptional activation of selected genes principally by acetylation of nucleosomal histone H4 and H2A. The NuA4 complex is also involved in DNA repair. Is required for NuA4 complex integrity. Component of the SWR1 complex which mediates the ATP-dependent exchange of histone H2A for the H2A variant HZT1 leading to transcriptional regulation of selected genes by chromatin remodeling. Component of the INO80 complex which remodels chromatin by shifting nucleosomes and is involved in DNA repair.</text>
</comment>
<comment type="catalytic activity">
    <reaction evidence="14">
        <text>Hydrolyzes single-stranded DNA or mismatched double-stranded DNA and polynucleotides, releasing free uracil.</text>
        <dbReference type="EC" id="3.2.2.27"/>
    </reaction>
</comment>
<keyword evidence="5" id="KW-0805">Transcription regulation</keyword>
<keyword evidence="19" id="KW-1185">Reference proteome</keyword>
<dbReference type="GO" id="GO:0004844">
    <property type="term" value="F:uracil DNA N-glycosylase activity"/>
    <property type="evidence" value="ECO:0007669"/>
    <property type="project" value="UniProtKB-UniRule"/>
</dbReference>
<feature type="domain" description="Uracil-DNA glycosylase-like" evidence="17">
    <location>
        <begin position="620"/>
        <end position="787"/>
    </location>
</feature>
<comment type="similarity">
    <text evidence="1 14">Belongs to the uracil-DNA glycosylase (UDG) superfamily. UNG family.</text>
</comment>
<keyword evidence="2 14" id="KW-0227">DNA damage</keyword>
<evidence type="ECO:0000256" key="14">
    <source>
        <dbReference type="HAMAP-Rule" id="MF_03166"/>
    </source>
</evidence>
<evidence type="ECO:0000256" key="15">
    <source>
        <dbReference type="PROSITE-ProRule" id="PRU10072"/>
    </source>
</evidence>
<dbReference type="Gene3D" id="3.40.470.10">
    <property type="entry name" value="Uracil-DNA glycosylase-like domain"/>
    <property type="match status" value="1"/>
</dbReference>
<feature type="region of interest" description="Disordered" evidence="16">
    <location>
        <begin position="802"/>
        <end position="871"/>
    </location>
</feature>
<dbReference type="Proteomes" id="UP000226031">
    <property type="component" value="Unassembled WGS sequence"/>
</dbReference>
<gene>
    <name evidence="14" type="primary">UNG1</name>
    <name evidence="18" type="ORF">GX50_05590</name>
</gene>
<evidence type="ECO:0000256" key="1">
    <source>
        <dbReference type="ARBA" id="ARBA00008184"/>
    </source>
</evidence>
<dbReference type="GO" id="GO:0097510">
    <property type="term" value="P:base-excision repair, AP site formation via deaminated base removal"/>
    <property type="evidence" value="ECO:0007669"/>
    <property type="project" value="TreeGrafter"/>
</dbReference>
<evidence type="ECO:0000256" key="9">
    <source>
        <dbReference type="ARBA" id="ARBA00023204"/>
    </source>
</evidence>
<evidence type="ECO:0000256" key="5">
    <source>
        <dbReference type="ARBA" id="ARBA00023015"/>
    </source>
</evidence>
<evidence type="ECO:0000256" key="8">
    <source>
        <dbReference type="ARBA" id="ARBA00023163"/>
    </source>
</evidence>
<dbReference type="FunFam" id="3.90.640.10:FF:000063">
    <property type="entry name" value="Chromatin remodeling and histone acetyltransferase complexes subunit putative"/>
    <property type="match status" value="1"/>
</dbReference>
<keyword evidence="4" id="KW-0156">Chromatin regulator</keyword>
<dbReference type="GO" id="GO:0006325">
    <property type="term" value="P:chromatin organization"/>
    <property type="evidence" value="ECO:0007669"/>
    <property type="project" value="UniProtKB-KW"/>
</dbReference>
<dbReference type="NCBIfam" id="NF003589">
    <property type="entry name" value="PRK05254.1-2"/>
    <property type="match status" value="1"/>
</dbReference>
<dbReference type="SMART" id="SM00987">
    <property type="entry name" value="UreE_C"/>
    <property type="match status" value="1"/>
</dbReference>
<evidence type="ECO:0000256" key="2">
    <source>
        <dbReference type="ARBA" id="ARBA00022763"/>
    </source>
</evidence>
<comment type="similarity">
    <text evidence="11">Belongs to the actin family. ARP4 subfamily.</text>
</comment>
<protein>
    <recommendedName>
        <fullName evidence="14">Uracil-DNA glycosylase</fullName>
        <shortName evidence="14">UDG</shortName>
        <ecNumber evidence="14">3.2.2.27</ecNumber>
    </recommendedName>
</protein>
<evidence type="ECO:0000313" key="18">
    <source>
        <dbReference type="EMBL" id="PGH31648.1"/>
    </source>
</evidence>
<evidence type="ECO:0000256" key="4">
    <source>
        <dbReference type="ARBA" id="ARBA00022853"/>
    </source>
</evidence>
<dbReference type="NCBIfam" id="NF003588">
    <property type="entry name" value="PRK05254.1-1"/>
    <property type="match status" value="1"/>
</dbReference>
<dbReference type="EC" id="3.2.2.27" evidence="14"/>
<dbReference type="AlphaFoldDB" id="A0A2B7ZER7"/>
<proteinExistence type="inferred from homology"/>
<keyword evidence="10 14" id="KW-0539">Nucleus</keyword>
<organism evidence="18 19">
    <name type="scientific">[Emmonsia] crescens</name>
    <dbReference type="NCBI Taxonomy" id="73230"/>
    <lineage>
        <taxon>Eukaryota</taxon>
        <taxon>Fungi</taxon>
        <taxon>Dikarya</taxon>
        <taxon>Ascomycota</taxon>
        <taxon>Pezizomycotina</taxon>
        <taxon>Eurotiomycetes</taxon>
        <taxon>Eurotiomycetidae</taxon>
        <taxon>Onygenales</taxon>
        <taxon>Ajellomycetaceae</taxon>
        <taxon>Emergomyces</taxon>
    </lineage>
</organism>
<evidence type="ECO:0000256" key="16">
    <source>
        <dbReference type="SAM" id="MobiDB-lite"/>
    </source>
</evidence>
<dbReference type="HAMAP" id="MF_00148">
    <property type="entry name" value="UDG"/>
    <property type="match status" value="1"/>
</dbReference>
<keyword evidence="8" id="KW-0804">Transcription</keyword>
<name>A0A2B7ZER7_9EURO</name>